<feature type="transmembrane region" description="Helical" evidence="7">
    <location>
        <begin position="64"/>
        <end position="85"/>
    </location>
</feature>
<evidence type="ECO:0000256" key="2">
    <source>
        <dbReference type="ARBA" id="ARBA00007802"/>
    </source>
</evidence>
<sequence length="431" mass="43578">MGNLNIIDAFLATFIRYIDSGFGLLGSDVRFLTGTLIAIDVTLAALFWTLAGEDNVLARFVRKILFVGVFAFIIGNFSDLADILFRSFSQAGLTAGGGALGQDDLMKPGRLAGIGFSASWPLLLQASKMLGFTSFFNNFLTIAILLLAWLIVILAFFVLAVQMFVCILEFKLVSLAGFILVPFALWNRTSFLAERVLGHVVGSGIKVMVLAVIVGIGSTFFDDLAQALKGQEPDIGQAMSLVLASLSLLGLGIFAPSVASGLASGAPQLGAGAVAGTAMAAGGAVMMVGGGAIAGVRMGGAALSGIRAGTSMGAASSSGVSSPATSAASQGGPDPGHGGNSPAGSAAPRASAPSQAAAPASASHADTASPNTPGTNSPSPASGGGETEPAWAKSLRSEEKARHHRQVAVHAVQQGDRGGGSTTPDISERND</sequence>
<comment type="similarity">
    <text evidence="2">Belongs to the TrbL/VirB6 family.</text>
</comment>
<feature type="transmembrane region" description="Helical" evidence="7">
    <location>
        <begin position="168"/>
        <end position="186"/>
    </location>
</feature>
<dbReference type="Proteomes" id="UP000015527">
    <property type="component" value="Unassembled WGS sequence"/>
</dbReference>
<dbReference type="AlphaFoldDB" id="T0H622"/>
<proteinExistence type="inferred from homology"/>
<protein>
    <recommendedName>
        <fullName evidence="10">Conjugal transfer protein TrbL</fullName>
    </recommendedName>
</protein>
<comment type="caution">
    <text evidence="8">The sequence shown here is derived from an EMBL/GenBank/DDBJ whole genome shotgun (WGS) entry which is preliminary data.</text>
</comment>
<organism evidence="8 9">
    <name type="scientific">Novosphingobium lindaniclasticum LE124</name>
    <dbReference type="NCBI Taxonomy" id="1096930"/>
    <lineage>
        <taxon>Bacteria</taxon>
        <taxon>Pseudomonadati</taxon>
        <taxon>Pseudomonadota</taxon>
        <taxon>Alphaproteobacteria</taxon>
        <taxon>Sphingomonadales</taxon>
        <taxon>Sphingomonadaceae</taxon>
        <taxon>Novosphingobium</taxon>
    </lineage>
</organism>
<keyword evidence="9" id="KW-1185">Reference proteome</keyword>
<feature type="transmembrane region" description="Helical" evidence="7">
    <location>
        <begin position="198"/>
        <end position="221"/>
    </location>
</feature>
<dbReference type="PATRIC" id="fig|1096930.3.peg.4199"/>
<keyword evidence="5 7" id="KW-0472">Membrane</keyword>
<feature type="region of interest" description="Disordered" evidence="6">
    <location>
        <begin position="312"/>
        <end position="431"/>
    </location>
</feature>
<feature type="transmembrane region" description="Helical" evidence="7">
    <location>
        <begin position="241"/>
        <end position="263"/>
    </location>
</feature>
<evidence type="ECO:0000256" key="4">
    <source>
        <dbReference type="ARBA" id="ARBA00022989"/>
    </source>
</evidence>
<evidence type="ECO:0008006" key="10">
    <source>
        <dbReference type="Google" id="ProtNLM"/>
    </source>
</evidence>
<evidence type="ECO:0000256" key="1">
    <source>
        <dbReference type="ARBA" id="ARBA00004141"/>
    </source>
</evidence>
<keyword evidence="4 7" id="KW-1133">Transmembrane helix</keyword>
<dbReference type="InterPro" id="IPR014150">
    <property type="entry name" value="Conjugal_tfr_TrbL"/>
</dbReference>
<evidence type="ECO:0000256" key="6">
    <source>
        <dbReference type="SAM" id="MobiDB-lite"/>
    </source>
</evidence>
<evidence type="ECO:0000256" key="7">
    <source>
        <dbReference type="SAM" id="Phobius"/>
    </source>
</evidence>
<comment type="subcellular location">
    <subcellularLocation>
        <location evidence="1">Membrane</location>
        <topology evidence="1">Multi-pass membrane protein</topology>
    </subcellularLocation>
</comment>
<dbReference type="NCBIfam" id="NF010449">
    <property type="entry name" value="PRK13875.1"/>
    <property type="match status" value="1"/>
</dbReference>
<dbReference type="OrthoDB" id="9788052at2"/>
<reference evidence="8 9" key="1">
    <citation type="journal article" date="2013" name="Genome Announc.">
        <title>Genome Sequence of Novosphingobium lindaniclasticum LE124T, Isolated from a Hexachlorocyclohexane Dumpsite.</title>
        <authorList>
            <person name="Saxena A."/>
            <person name="Nayyar N."/>
            <person name="Sangwan N."/>
            <person name="Kumari R."/>
            <person name="Khurana J.P."/>
            <person name="Lal R."/>
        </authorList>
    </citation>
    <scope>NUCLEOTIDE SEQUENCE [LARGE SCALE GENOMIC DNA]</scope>
    <source>
        <strain evidence="8 9">LE124</strain>
    </source>
</reference>
<feature type="transmembrane region" description="Helical" evidence="7">
    <location>
        <begin position="139"/>
        <end position="161"/>
    </location>
</feature>
<evidence type="ECO:0000313" key="8">
    <source>
        <dbReference type="EMBL" id="EQB08442.1"/>
    </source>
</evidence>
<dbReference type="GO" id="GO:0030255">
    <property type="term" value="P:protein secretion by the type IV secretion system"/>
    <property type="evidence" value="ECO:0007669"/>
    <property type="project" value="InterPro"/>
</dbReference>
<keyword evidence="3 7" id="KW-0812">Transmembrane</keyword>
<feature type="compositionally biased region" description="Low complexity" evidence="6">
    <location>
        <begin position="312"/>
        <end position="329"/>
    </location>
</feature>
<evidence type="ECO:0000256" key="5">
    <source>
        <dbReference type="ARBA" id="ARBA00023136"/>
    </source>
</evidence>
<accession>T0H622</accession>
<dbReference type="NCBIfam" id="TIGR02783">
    <property type="entry name" value="TrbL_P"/>
    <property type="match status" value="1"/>
</dbReference>
<feature type="transmembrane region" description="Helical" evidence="7">
    <location>
        <begin position="269"/>
        <end position="294"/>
    </location>
</feature>
<gene>
    <name evidence="8" type="ORF">L284_21365</name>
</gene>
<evidence type="ECO:0000313" key="9">
    <source>
        <dbReference type="Proteomes" id="UP000015527"/>
    </source>
</evidence>
<dbReference type="InterPro" id="IPR007688">
    <property type="entry name" value="Conjugal_tfr_TrbL/VirB6"/>
</dbReference>
<dbReference type="EMBL" id="ATHL01000147">
    <property type="protein sequence ID" value="EQB08442.1"/>
    <property type="molecule type" value="Genomic_DNA"/>
</dbReference>
<dbReference type="eggNOG" id="COG3846">
    <property type="taxonomic scope" value="Bacteria"/>
</dbReference>
<dbReference type="Pfam" id="PF04610">
    <property type="entry name" value="TrbL"/>
    <property type="match status" value="1"/>
</dbReference>
<dbReference type="RefSeq" id="WP_021235944.1">
    <property type="nucleotide sequence ID" value="NZ_ATHL01000147.1"/>
</dbReference>
<dbReference type="GO" id="GO:0016020">
    <property type="term" value="C:membrane"/>
    <property type="evidence" value="ECO:0007669"/>
    <property type="project" value="UniProtKB-SubCell"/>
</dbReference>
<name>T0H622_9SPHN</name>
<feature type="transmembrane region" description="Helical" evidence="7">
    <location>
        <begin position="31"/>
        <end position="52"/>
    </location>
</feature>
<feature type="compositionally biased region" description="Low complexity" evidence="6">
    <location>
        <begin position="342"/>
        <end position="381"/>
    </location>
</feature>
<evidence type="ECO:0000256" key="3">
    <source>
        <dbReference type="ARBA" id="ARBA00022692"/>
    </source>
</evidence>